<dbReference type="AlphaFoldDB" id="A0A183BP72"/>
<keyword evidence="1" id="KW-1133">Transmembrane helix</keyword>
<reference evidence="2" key="2">
    <citation type="submission" date="2014-05" db="EMBL/GenBank/DDBJ databases">
        <title>The genome and life-stage specific transcriptomes of Globodera pallida elucidate key aspects of plant parasitism by a cyst nematode.</title>
        <authorList>
            <person name="Cotton J.A."/>
            <person name="Lilley C.J."/>
            <person name="Jones L.M."/>
            <person name="Kikuchi T."/>
            <person name="Reid A.J."/>
            <person name="Thorpe P."/>
            <person name="Tsai I.J."/>
            <person name="Beasley H."/>
            <person name="Blok V."/>
            <person name="Cock P.J.A."/>
            <person name="Van den Akker S.E."/>
            <person name="Holroyd N."/>
            <person name="Hunt M."/>
            <person name="Mantelin S."/>
            <person name="Naghra H."/>
            <person name="Pain A."/>
            <person name="Palomares-Rius J.E."/>
            <person name="Zarowiecki M."/>
            <person name="Berriman M."/>
            <person name="Jones J.T."/>
            <person name="Urwin P.E."/>
        </authorList>
    </citation>
    <scope>NUCLEOTIDE SEQUENCE [LARGE SCALE GENOMIC DNA]</scope>
    <source>
        <strain evidence="2">Lindley</strain>
    </source>
</reference>
<sequence>MQTSKSTSESAKCQQQPQLSRELIYVLILCVPRTLTLFIVLTFAQQVVPNMAQYCNILEDSSTRSFYCILALDRSLIPRGSSNFFCVFPCTDYNVLSLNFPVAWRLEYIGILLFIALNRLDAALFMAARGEFAHLLEA</sequence>
<reference evidence="2" key="1">
    <citation type="submission" date="2013-12" db="EMBL/GenBank/DDBJ databases">
        <authorList>
            <person name="Aslett M."/>
        </authorList>
    </citation>
    <scope>NUCLEOTIDE SEQUENCE [LARGE SCALE GENOMIC DNA]</scope>
    <source>
        <strain evidence="2">Lindley</strain>
    </source>
</reference>
<proteinExistence type="predicted"/>
<keyword evidence="1" id="KW-0472">Membrane</keyword>
<name>A0A183BP72_GLOPA</name>
<dbReference type="WBParaSite" id="GPLIN_000240800">
    <property type="protein sequence ID" value="GPLIN_000240800"/>
    <property type="gene ID" value="GPLIN_000240800"/>
</dbReference>
<reference evidence="3" key="3">
    <citation type="submission" date="2016-06" db="UniProtKB">
        <authorList>
            <consortium name="WormBaseParasite"/>
        </authorList>
    </citation>
    <scope>IDENTIFICATION</scope>
</reference>
<feature type="transmembrane region" description="Helical" evidence="1">
    <location>
        <begin position="23"/>
        <end position="44"/>
    </location>
</feature>
<keyword evidence="2" id="KW-1185">Reference proteome</keyword>
<dbReference type="Proteomes" id="UP000050741">
    <property type="component" value="Unassembled WGS sequence"/>
</dbReference>
<evidence type="ECO:0000313" key="2">
    <source>
        <dbReference type="Proteomes" id="UP000050741"/>
    </source>
</evidence>
<accession>A0A183BP72</accession>
<keyword evidence="1" id="KW-0812">Transmembrane</keyword>
<organism evidence="2 3">
    <name type="scientific">Globodera pallida</name>
    <name type="common">Potato cyst nematode worm</name>
    <name type="synonym">Heterodera pallida</name>
    <dbReference type="NCBI Taxonomy" id="36090"/>
    <lineage>
        <taxon>Eukaryota</taxon>
        <taxon>Metazoa</taxon>
        <taxon>Ecdysozoa</taxon>
        <taxon>Nematoda</taxon>
        <taxon>Chromadorea</taxon>
        <taxon>Rhabditida</taxon>
        <taxon>Tylenchina</taxon>
        <taxon>Tylenchomorpha</taxon>
        <taxon>Tylenchoidea</taxon>
        <taxon>Heteroderidae</taxon>
        <taxon>Heteroderinae</taxon>
        <taxon>Globodera</taxon>
    </lineage>
</organism>
<evidence type="ECO:0000313" key="3">
    <source>
        <dbReference type="WBParaSite" id="GPLIN_000240800"/>
    </source>
</evidence>
<evidence type="ECO:0000256" key="1">
    <source>
        <dbReference type="SAM" id="Phobius"/>
    </source>
</evidence>
<protein>
    <submittedName>
        <fullName evidence="3">G_PROTEIN_RECEP_F1_2 domain-containing protein</fullName>
    </submittedName>
</protein>